<dbReference type="EMBL" id="KK785061">
    <property type="protein sequence ID" value="KDO51166.1"/>
    <property type="molecule type" value="Genomic_DNA"/>
</dbReference>
<accession>A0A067EJW0</accession>
<protein>
    <submittedName>
        <fullName evidence="2">Uncharacterized protein</fullName>
    </submittedName>
</protein>
<feature type="region of interest" description="Disordered" evidence="1">
    <location>
        <begin position="13"/>
        <end position="34"/>
    </location>
</feature>
<reference evidence="2 3" key="1">
    <citation type="submission" date="2014-04" db="EMBL/GenBank/DDBJ databases">
        <authorList>
            <consortium name="International Citrus Genome Consortium"/>
            <person name="Gmitter F."/>
            <person name="Chen C."/>
            <person name="Farmerie W."/>
            <person name="Harkins T."/>
            <person name="Desany B."/>
            <person name="Mohiuddin M."/>
            <person name="Kodira C."/>
            <person name="Borodovsky M."/>
            <person name="Lomsadze A."/>
            <person name="Burns P."/>
            <person name="Jenkins J."/>
            <person name="Prochnik S."/>
            <person name="Shu S."/>
            <person name="Chapman J."/>
            <person name="Pitluck S."/>
            <person name="Schmutz J."/>
            <person name="Rokhsar D."/>
        </authorList>
    </citation>
    <scope>NUCLEOTIDE SEQUENCE</scope>
</reference>
<keyword evidence="3" id="KW-1185">Reference proteome</keyword>
<name>A0A067EJW0_CITSI</name>
<sequence length="34" mass="3905">MNFNNYTEWIALSSQGGSGFDPPRWFDEESPPEV</sequence>
<evidence type="ECO:0000313" key="3">
    <source>
        <dbReference type="Proteomes" id="UP000027120"/>
    </source>
</evidence>
<organism evidence="2 3">
    <name type="scientific">Citrus sinensis</name>
    <name type="common">Sweet orange</name>
    <name type="synonym">Citrus aurantium var. sinensis</name>
    <dbReference type="NCBI Taxonomy" id="2711"/>
    <lineage>
        <taxon>Eukaryota</taxon>
        <taxon>Viridiplantae</taxon>
        <taxon>Streptophyta</taxon>
        <taxon>Embryophyta</taxon>
        <taxon>Tracheophyta</taxon>
        <taxon>Spermatophyta</taxon>
        <taxon>Magnoliopsida</taxon>
        <taxon>eudicotyledons</taxon>
        <taxon>Gunneridae</taxon>
        <taxon>Pentapetalae</taxon>
        <taxon>rosids</taxon>
        <taxon>malvids</taxon>
        <taxon>Sapindales</taxon>
        <taxon>Rutaceae</taxon>
        <taxon>Aurantioideae</taxon>
        <taxon>Citrus</taxon>
    </lineage>
</organism>
<evidence type="ECO:0000256" key="1">
    <source>
        <dbReference type="SAM" id="MobiDB-lite"/>
    </source>
</evidence>
<dbReference type="Proteomes" id="UP000027120">
    <property type="component" value="Unassembled WGS sequence"/>
</dbReference>
<proteinExistence type="predicted"/>
<gene>
    <name evidence="2" type="ORF">CISIN_1g046607mg</name>
</gene>
<evidence type="ECO:0000313" key="2">
    <source>
        <dbReference type="EMBL" id="KDO51166.1"/>
    </source>
</evidence>
<dbReference type="AlphaFoldDB" id="A0A067EJW0"/>